<dbReference type="InterPro" id="IPR021036">
    <property type="entry name" value="Ribosomal_mS45"/>
</dbReference>
<evidence type="ECO:0000313" key="2">
    <source>
        <dbReference type="Proteomes" id="UP000398389"/>
    </source>
</evidence>
<dbReference type="RefSeq" id="XP_031856266.1">
    <property type="nucleotide sequence ID" value="XM_032000375.1"/>
</dbReference>
<dbReference type="GeneID" id="43584475"/>
<dbReference type="PANTHER" id="PTHR28158:SF1">
    <property type="entry name" value="SMALL RIBOSOMAL SUBUNIT PROTEIN MS45"/>
    <property type="match status" value="1"/>
</dbReference>
<dbReference type="GO" id="GO:0005763">
    <property type="term" value="C:mitochondrial small ribosomal subunit"/>
    <property type="evidence" value="ECO:0007669"/>
    <property type="project" value="TreeGrafter"/>
</dbReference>
<accession>A0A5E8C0H8</accession>
<dbReference type="GO" id="GO:0003735">
    <property type="term" value="F:structural constituent of ribosome"/>
    <property type="evidence" value="ECO:0007669"/>
    <property type="project" value="TreeGrafter"/>
</dbReference>
<evidence type="ECO:0000313" key="1">
    <source>
        <dbReference type="EMBL" id="VVT57369.1"/>
    </source>
</evidence>
<gene>
    <name evidence="1" type="ORF">SAPINGB_P005661</name>
</gene>
<dbReference type="AlphaFoldDB" id="A0A5E8C0H8"/>
<reference evidence="1 2" key="1">
    <citation type="submission" date="2019-09" db="EMBL/GenBank/DDBJ databases">
        <authorList>
            <person name="Brejova B."/>
        </authorList>
    </citation>
    <scope>NUCLEOTIDE SEQUENCE [LARGE SCALE GENOMIC DNA]</scope>
</reference>
<keyword evidence="2" id="KW-1185">Reference proteome</keyword>
<dbReference type="EMBL" id="CABVLU010000005">
    <property type="protein sequence ID" value="VVT57369.1"/>
    <property type="molecule type" value="Genomic_DNA"/>
</dbReference>
<name>A0A5E8C0H8_9ASCO</name>
<dbReference type="Pfam" id="PF12298">
    <property type="entry name" value="Bot1p"/>
    <property type="match status" value="1"/>
</dbReference>
<dbReference type="OrthoDB" id="10052321at2759"/>
<dbReference type="GO" id="GO:0032543">
    <property type="term" value="P:mitochondrial translation"/>
    <property type="evidence" value="ECO:0007669"/>
    <property type="project" value="TreeGrafter"/>
</dbReference>
<dbReference type="PANTHER" id="PTHR28158">
    <property type="entry name" value="37S RIBOSOMAL PROTEIN S35, MITOCHONDRIAL"/>
    <property type="match status" value="1"/>
</dbReference>
<sequence length="324" mass="36776">MLTGKSLNVFAKTPALGQVRYASKKSQKVLNQTSSMRSDLRRFLGPRNYKGFHKLNPFFFPSANHQTNYVSQYPIRVSHRDGKGVNWMKVFVDGKNSPRRPVGVTSSTPFATNPHTVTNKVVPQNMKNDIFQDLESGKLSAQEASIKYGLSVPRVEAIVELERVRRKWDTEKKINLDLKRMARVMEGMLPKVDYYRNNGNNFLPTDDLSEIPMLEETRSQRFITIAESEPFGPIDAANVLGIESASTLLDKLKSTEDHHKHRASTQSKTLEKSIFAKDLKGEKSLLKLIPAKVGEVGFRYGASRDDQKHNRKVRYNSIGEMKYA</sequence>
<evidence type="ECO:0008006" key="3">
    <source>
        <dbReference type="Google" id="ProtNLM"/>
    </source>
</evidence>
<dbReference type="Proteomes" id="UP000398389">
    <property type="component" value="Unassembled WGS sequence"/>
</dbReference>
<proteinExistence type="predicted"/>
<protein>
    <recommendedName>
        <fullName evidence="3">37S ribosomal protein S35, mitochondrial</fullName>
    </recommendedName>
</protein>
<organism evidence="1 2">
    <name type="scientific">Magnusiomyces paraingens</name>
    <dbReference type="NCBI Taxonomy" id="2606893"/>
    <lineage>
        <taxon>Eukaryota</taxon>
        <taxon>Fungi</taxon>
        <taxon>Dikarya</taxon>
        <taxon>Ascomycota</taxon>
        <taxon>Saccharomycotina</taxon>
        <taxon>Dipodascomycetes</taxon>
        <taxon>Dipodascales</taxon>
        <taxon>Dipodascaceae</taxon>
        <taxon>Magnusiomyces</taxon>
    </lineage>
</organism>